<keyword evidence="3" id="KW-1003">Cell membrane</keyword>
<dbReference type="CDD" id="cd06261">
    <property type="entry name" value="TM_PBP2"/>
    <property type="match status" value="1"/>
</dbReference>
<feature type="domain" description="ABC transmembrane type-1" evidence="8">
    <location>
        <begin position="326"/>
        <end position="515"/>
    </location>
</feature>
<comment type="subcellular location">
    <subcellularLocation>
        <location evidence="1">Cell membrane</location>
        <topology evidence="1">Multi-pass membrane protein</topology>
    </subcellularLocation>
</comment>
<feature type="transmembrane region" description="Helical" evidence="7">
    <location>
        <begin position="284"/>
        <end position="306"/>
    </location>
</feature>
<dbReference type="InterPro" id="IPR000515">
    <property type="entry name" value="MetI-like"/>
</dbReference>
<feature type="transmembrane region" description="Helical" evidence="7">
    <location>
        <begin position="392"/>
        <end position="414"/>
    </location>
</feature>
<reference evidence="9 10" key="1">
    <citation type="submission" date="2024-06" db="EMBL/GenBank/DDBJ databases">
        <title>Genomic Encyclopedia of Type Strains, Phase IV (KMG-IV): sequencing the most valuable type-strain genomes for metagenomic binning, comparative biology and taxonomic classification.</title>
        <authorList>
            <person name="Goeker M."/>
        </authorList>
    </citation>
    <scope>NUCLEOTIDE SEQUENCE [LARGE SCALE GENOMIC DNA]</scope>
    <source>
        <strain evidence="9 10">DSM 29780</strain>
    </source>
</reference>
<comment type="caution">
    <text evidence="9">The sequence shown here is derived from an EMBL/GenBank/DDBJ whole genome shotgun (WGS) entry which is preliminary data.</text>
</comment>
<feature type="transmembrane region" description="Helical" evidence="7">
    <location>
        <begin position="237"/>
        <end position="258"/>
    </location>
</feature>
<dbReference type="SUPFAM" id="SSF161098">
    <property type="entry name" value="MetI-like"/>
    <property type="match status" value="2"/>
</dbReference>
<dbReference type="PANTHER" id="PTHR30183">
    <property type="entry name" value="MOLYBDENUM TRANSPORT SYSTEM PERMEASE PROTEIN MODB"/>
    <property type="match status" value="1"/>
</dbReference>
<keyword evidence="5 7" id="KW-1133">Transmembrane helix</keyword>
<feature type="transmembrane region" description="Helical" evidence="7">
    <location>
        <begin position="12"/>
        <end position="33"/>
    </location>
</feature>
<feature type="domain" description="ABC transmembrane type-1" evidence="8">
    <location>
        <begin position="49"/>
        <end position="256"/>
    </location>
</feature>
<evidence type="ECO:0000256" key="3">
    <source>
        <dbReference type="ARBA" id="ARBA00022475"/>
    </source>
</evidence>
<accession>A0ABV2J3U7</accession>
<dbReference type="InterPro" id="IPR035906">
    <property type="entry name" value="MetI-like_sf"/>
</dbReference>
<feature type="transmembrane region" description="Helical" evidence="7">
    <location>
        <begin position="452"/>
        <end position="485"/>
    </location>
</feature>
<evidence type="ECO:0000259" key="8">
    <source>
        <dbReference type="PROSITE" id="PS50928"/>
    </source>
</evidence>
<evidence type="ECO:0000256" key="4">
    <source>
        <dbReference type="ARBA" id="ARBA00022692"/>
    </source>
</evidence>
<dbReference type="PROSITE" id="PS50928">
    <property type="entry name" value="ABC_TM1"/>
    <property type="match status" value="2"/>
</dbReference>
<gene>
    <name evidence="9" type="ORF">ABID16_003778</name>
</gene>
<evidence type="ECO:0000256" key="6">
    <source>
        <dbReference type="ARBA" id="ARBA00023136"/>
    </source>
</evidence>
<dbReference type="PANTHER" id="PTHR30183:SF9">
    <property type="entry name" value="THIAMINE TRANSPORT SYSTEM PERMEASE PROTEIN THIP"/>
    <property type="match status" value="1"/>
</dbReference>
<evidence type="ECO:0000256" key="2">
    <source>
        <dbReference type="ARBA" id="ARBA00022448"/>
    </source>
</evidence>
<dbReference type="Proteomes" id="UP001549047">
    <property type="component" value="Unassembled WGS sequence"/>
</dbReference>
<feature type="transmembrane region" description="Helical" evidence="7">
    <location>
        <begin position="53"/>
        <end position="74"/>
    </location>
</feature>
<feature type="transmembrane region" description="Helical" evidence="7">
    <location>
        <begin position="497"/>
        <end position="517"/>
    </location>
</feature>
<dbReference type="RefSeq" id="WP_354557907.1">
    <property type="nucleotide sequence ID" value="NZ_JBEPMB010000007.1"/>
</dbReference>
<sequence>MPARRGMSGERIGGALALAFILGFVALALAPFVRFGRVGGFDPQLAGVLQFTLWQAVLSTLLSVFFGAIVALSVARRPTLAGRVWLLRFMAAPMGLPALAVAFGVLAVWGREGAFNSVLSFLGISPKLNVYGITGILIAHTFFNIPLAARLFTAALDRFPPTYWKLAANLGLGRISLFRLVEGPALMAALPGVAGLIFMLCATSFTLVLTLGGGPAATTLEVAIYQALKFDFEPGRAVFLVLVQMLLTGLVLLFLAVFPTPAEERAQQGTGLRRFDGGSPVSKLWDGLVIAAFLVFCGAPFMAILIDGLRADFPHLFADRLFWRALETSAALGLSAALLALLLSWLIAMARVSSGSRLFAGGLDAGGSLILLTPPIVLSTGWFLWLKGGSGFAPHLLVAIINALMALPFALRVLQPAVRSHVERTRRLSESLGLTGHQRLRIIDVPALSRPLLMAFFFALSLSLGDLGAVALFGGEGFVTLPWLIYARLGSYRTTDAAALTLILAVICMAFAVLGTPSERRRGEAGR</sequence>
<evidence type="ECO:0000313" key="10">
    <source>
        <dbReference type="Proteomes" id="UP001549047"/>
    </source>
</evidence>
<keyword evidence="2" id="KW-0813">Transport</keyword>
<evidence type="ECO:0000313" key="9">
    <source>
        <dbReference type="EMBL" id="MET3615434.1"/>
    </source>
</evidence>
<keyword evidence="10" id="KW-1185">Reference proteome</keyword>
<feature type="transmembrane region" description="Helical" evidence="7">
    <location>
        <begin position="86"/>
        <end position="110"/>
    </location>
</feature>
<feature type="transmembrane region" description="Helical" evidence="7">
    <location>
        <begin position="326"/>
        <end position="348"/>
    </location>
</feature>
<name>A0ABV2J3U7_9HYPH</name>
<protein>
    <submittedName>
        <fullName evidence="9">Thiamine transport system permease protein</fullName>
    </submittedName>
</protein>
<dbReference type="Gene3D" id="1.10.3720.10">
    <property type="entry name" value="MetI-like"/>
    <property type="match status" value="2"/>
</dbReference>
<keyword evidence="4 7" id="KW-0812">Transmembrane</keyword>
<keyword evidence="6 7" id="KW-0472">Membrane</keyword>
<proteinExistence type="predicted"/>
<evidence type="ECO:0000256" key="1">
    <source>
        <dbReference type="ARBA" id="ARBA00004651"/>
    </source>
</evidence>
<feature type="transmembrane region" description="Helical" evidence="7">
    <location>
        <begin position="130"/>
        <end position="149"/>
    </location>
</feature>
<evidence type="ECO:0000256" key="5">
    <source>
        <dbReference type="ARBA" id="ARBA00022989"/>
    </source>
</evidence>
<organism evidence="9 10">
    <name type="scientific">Rhizobium aquaticum</name>
    <dbReference type="NCBI Taxonomy" id="1549636"/>
    <lineage>
        <taxon>Bacteria</taxon>
        <taxon>Pseudomonadati</taxon>
        <taxon>Pseudomonadota</taxon>
        <taxon>Alphaproteobacteria</taxon>
        <taxon>Hyphomicrobiales</taxon>
        <taxon>Rhizobiaceae</taxon>
        <taxon>Rhizobium/Agrobacterium group</taxon>
        <taxon>Rhizobium</taxon>
    </lineage>
</organism>
<feature type="transmembrane region" description="Helical" evidence="7">
    <location>
        <begin position="185"/>
        <end position="211"/>
    </location>
</feature>
<evidence type="ECO:0000256" key="7">
    <source>
        <dbReference type="SAM" id="Phobius"/>
    </source>
</evidence>
<dbReference type="EMBL" id="JBEPMB010000007">
    <property type="protein sequence ID" value="MET3615434.1"/>
    <property type="molecule type" value="Genomic_DNA"/>
</dbReference>